<protein>
    <submittedName>
        <fullName evidence="1">Uncharacterized protein</fullName>
    </submittedName>
</protein>
<dbReference type="Proteomes" id="UP000266005">
    <property type="component" value="Unassembled WGS sequence"/>
</dbReference>
<evidence type="ECO:0000313" key="2">
    <source>
        <dbReference type="Proteomes" id="UP000266005"/>
    </source>
</evidence>
<accession>A0A399SJA4</accession>
<sequence length="202" mass="23874">MRTNSLVIIIILLGAWACKQSPKIPEWQCEKYWYYLRGMHQEVYYLPLIVDRSSQGLIYNTPFDTSTYVIDLNEPSKTSYHSPYSSEKTFYFVCSDTLITKGNPMVIYQFSTADGGIDFGTEHYYTPEFGFFFIRSTAWPNYRILQFSDGKKSEMIWDLVHQLHPQIETSLRLAGVDKGYEHLRNSNYRLVEWNWREDNKSH</sequence>
<dbReference type="EMBL" id="QWGE01000001">
    <property type="protein sequence ID" value="RIJ42989.1"/>
    <property type="molecule type" value="Genomic_DNA"/>
</dbReference>
<comment type="caution">
    <text evidence="1">The sequence shown here is derived from an EMBL/GenBank/DDBJ whole genome shotgun (WGS) entry which is preliminary data.</text>
</comment>
<name>A0A399SJA4_9BACT</name>
<proteinExistence type="predicted"/>
<dbReference type="AlphaFoldDB" id="A0A399SJA4"/>
<gene>
    <name evidence="1" type="ORF">D1627_03900</name>
</gene>
<dbReference type="RefSeq" id="WP_119430871.1">
    <property type="nucleotide sequence ID" value="NZ_QWGE01000001.1"/>
</dbReference>
<dbReference type="OrthoDB" id="985808at2"/>
<organism evidence="1 2">
    <name type="scientific">Pontibacter oryzae</name>
    <dbReference type="NCBI Taxonomy" id="2304593"/>
    <lineage>
        <taxon>Bacteria</taxon>
        <taxon>Pseudomonadati</taxon>
        <taxon>Bacteroidota</taxon>
        <taxon>Cytophagia</taxon>
        <taxon>Cytophagales</taxon>
        <taxon>Hymenobacteraceae</taxon>
        <taxon>Pontibacter</taxon>
    </lineage>
</organism>
<evidence type="ECO:0000313" key="1">
    <source>
        <dbReference type="EMBL" id="RIJ42989.1"/>
    </source>
</evidence>
<keyword evidence="2" id="KW-1185">Reference proteome</keyword>
<reference evidence="2" key="1">
    <citation type="submission" date="2018-08" db="EMBL/GenBank/DDBJ databases">
        <title>Mucilaginibacter sp. MYSH2.</title>
        <authorList>
            <person name="Seo T."/>
        </authorList>
    </citation>
    <scope>NUCLEOTIDE SEQUENCE [LARGE SCALE GENOMIC DNA]</scope>
    <source>
        <strain evidence="2">KIRAN</strain>
    </source>
</reference>